<dbReference type="Proteomes" id="UP000256485">
    <property type="component" value="Unassembled WGS sequence"/>
</dbReference>
<evidence type="ECO:0000313" key="3">
    <source>
        <dbReference type="EMBL" id="REF36652.1"/>
    </source>
</evidence>
<dbReference type="EMBL" id="QTUC01000001">
    <property type="protein sequence ID" value="REF36652.1"/>
    <property type="molecule type" value="Genomic_DNA"/>
</dbReference>
<dbReference type="Pfam" id="PF04069">
    <property type="entry name" value="OpuAC"/>
    <property type="match status" value="1"/>
</dbReference>
<dbReference type="PROSITE" id="PS51257">
    <property type="entry name" value="PROKAR_LIPOPROTEIN"/>
    <property type="match status" value="1"/>
</dbReference>
<dbReference type="OrthoDB" id="9781705at2"/>
<feature type="signal peptide" evidence="1">
    <location>
        <begin position="1"/>
        <end position="22"/>
    </location>
</feature>
<accession>A0A3D9V497</accession>
<dbReference type="RefSeq" id="WP_115850255.1">
    <property type="nucleotide sequence ID" value="NZ_QTUC01000001.1"/>
</dbReference>
<sequence>MRPTRTLLATVVAGLLAITACGGGGDPLATNSTEPAGRDTITVGSANFPEAVLLGEIYAGALEAKGIQVERKLNIGSRETYIKGLEDGSLDLVPEYTGVLLQYYDSDATAAEPDEVYAALRDALPSGLTVLEMSSAEDKDAVVVTRETAEEYDLSSIEDLKPYASSMVLGGPPEWKTRPTGVPGLEKVYGLTFKSFKELDTAGPVTVAALKSGQVDAANLFTTQSAIEENDFVVLEDPKLLFTAQNVVPLIVEDKASDTVRDALNAVSAQLDTETLRELVRKVEVDKEDPDTVAEEWLTTTGLV</sequence>
<dbReference type="Gene3D" id="3.40.190.10">
    <property type="entry name" value="Periplasmic binding protein-like II"/>
    <property type="match status" value="1"/>
</dbReference>
<dbReference type="GO" id="GO:0043190">
    <property type="term" value="C:ATP-binding cassette (ABC) transporter complex"/>
    <property type="evidence" value="ECO:0007669"/>
    <property type="project" value="InterPro"/>
</dbReference>
<keyword evidence="4" id="KW-1185">Reference proteome</keyword>
<protein>
    <submittedName>
        <fullName evidence="3">Osmoprotectant transport system substrate-binding protein</fullName>
    </submittedName>
</protein>
<comment type="caution">
    <text evidence="3">The sequence shown here is derived from an EMBL/GenBank/DDBJ whole genome shotgun (WGS) entry which is preliminary data.</text>
</comment>
<dbReference type="SUPFAM" id="SSF53850">
    <property type="entry name" value="Periplasmic binding protein-like II"/>
    <property type="match status" value="1"/>
</dbReference>
<dbReference type="Gene3D" id="3.40.190.120">
    <property type="entry name" value="Osmoprotection protein (prox), domain 2"/>
    <property type="match status" value="1"/>
</dbReference>
<name>A0A3D9V497_THECX</name>
<gene>
    <name evidence="3" type="ORF">DFJ64_2069</name>
</gene>
<evidence type="ECO:0000259" key="2">
    <source>
        <dbReference type="Pfam" id="PF04069"/>
    </source>
</evidence>
<organism evidence="3 4">
    <name type="scientific">Thermasporomyces composti</name>
    <dbReference type="NCBI Taxonomy" id="696763"/>
    <lineage>
        <taxon>Bacteria</taxon>
        <taxon>Bacillati</taxon>
        <taxon>Actinomycetota</taxon>
        <taxon>Actinomycetes</taxon>
        <taxon>Propionibacteriales</taxon>
        <taxon>Nocardioidaceae</taxon>
        <taxon>Thermasporomyces</taxon>
    </lineage>
</organism>
<keyword evidence="1" id="KW-0732">Signal</keyword>
<evidence type="ECO:0000256" key="1">
    <source>
        <dbReference type="SAM" id="SignalP"/>
    </source>
</evidence>
<dbReference type="AlphaFoldDB" id="A0A3D9V497"/>
<proteinExistence type="predicted"/>
<dbReference type="InterPro" id="IPR007210">
    <property type="entry name" value="ABC_Gly_betaine_transp_sub-bd"/>
</dbReference>
<feature type="chain" id="PRO_5039004941" evidence="1">
    <location>
        <begin position="23"/>
        <end position="304"/>
    </location>
</feature>
<dbReference type="CDD" id="cd13606">
    <property type="entry name" value="PBP2_ProX_like"/>
    <property type="match status" value="1"/>
</dbReference>
<reference evidence="3 4" key="1">
    <citation type="submission" date="2018-08" db="EMBL/GenBank/DDBJ databases">
        <title>Sequencing the genomes of 1000 actinobacteria strains.</title>
        <authorList>
            <person name="Klenk H.-P."/>
        </authorList>
    </citation>
    <scope>NUCLEOTIDE SEQUENCE [LARGE SCALE GENOMIC DNA]</scope>
    <source>
        <strain evidence="3 4">DSM 22891</strain>
    </source>
</reference>
<feature type="domain" description="ABC-type glycine betaine transport system substrate-binding" evidence="2">
    <location>
        <begin position="39"/>
        <end position="299"/>
    </location>
</feature>
<dbReference type="GO" id="GO:0022857">
    <property type="term" value="F:transmembrane transporter activity"/>
    <property type="evidence" value="ECO:0007669"/>
    <property type="project" value="InterPro"/>
</dbReference>
<evidence type="ECO:0000313" key="4">
    <source>
        <dbReference type="Proteomes" id="UP000256485"/>
    </source>
</evidence>